<name>A0A158B868_9BURK</name>
<gene>
    <name evidence="1" type="ORF">AWB78_02397</name>
</gene>
<keyword evidence="2" id="KW-1185">Reference proteome</keyword>
<evidence type="ECO:0000313" key="1">
    <source>
        <dbReference type="EMBL" id="SAK66295.1"/>
    </source>
</evidence>
<dbReference type="InterPro" id="IPR049723">
    <property type="entry name" value="BPSL0761-like"/>
</dbReference>
<dbReference type="RefSeq" id="WP_157697474.1">
    <property type="nucleotide sequence ID" value="NZ_FCOX02000009.1"/>
</dbReference>
<reference evidence="1" key="1">
    <citation type="submission" date="2016-01" db="EMBL/GenBank/DDBJ databases">
        <authorList>
            <person name="Peeters C."/>
        </authorList>
    </citation>
    <scope>NUCLEOTIDE SEQUENCE</scope>
    <source>
        <strain evidence="1">LMG 29321</strain>
    </source>
</reference>
<dbReference type="AlphaFoldDB" id="A0A158B868"/>
<protein>
    <submittedName>
        <fullName evidence="1">Uncharacterized protein</fullName>
    </submittedName>
</protein>
<dbReference type="Proteomes" id="UP000071859">
    <property type="component" value="Unassembled WGS sequence"/>
</dbReference>
<dbReference type="NCBIfam" id="NF041728">
    <property type="entry name" value="BPSL0761_fam"/>
    <property type="match status" value="1"/>
</dbReference>
<sequence>MTTPRERTIALLRARELLQHMSVLQDTVNTAALRSKAAGVLRHYPDDGMIKAIAGESKWLETRDDAAGLSPLTKKVSLPAIPSSIDDPHPSFLDDFRQREIESLRARIRAGKLVTDAEFQRRLGLSEARLRRLVVNGSVFAIDVDGLRYFPALLAEGHYNRKRLFSVCRLLVPAPTVVRLHYLTSRRGNLGGLTPLECLNDDERYKLLRRMSWAEAIEWHRTTITAYAGQHNFEPANVAPAYRGAEELDPRENVWQRSLATLRHHGFTGVAAPYERLNEATIFVAQSKAGLGEPIDGARLYFTLDGGYATVTVERFQSEANDNIKVKVDGNETVEEAMRAIFSDLLNRGLR</sequence>
<accession>A0A158B868</accession>
<dbReference type="EMBL" id="FCOX02000009">
    <property type="protein sequence ID" value="SAK66295.1"/>
    <property type="molecule type" value="Genomic_DNA"/>
</dbReference>
<comment type="caution">
    <text evidence="1">The sequence shown here is derived from an EMBL/GenBank/DDBJ whole genome shotgun (WGS) entry which is preliminary data.</text>
</comment>
<proteinExistence type="predicted"/>
<evidence type="ECO:0000313" key="2">
    <source>
        <dbReference type="Proteomes" id="UP000071859"/>
    </source>
</evidence>
<dbReference type="OrthoDB" id="9005973at2"/>
<organism evidence="1 2">
    <name type="scientific">Caballeronia calidae</name>
    <dbReference type="NCBI Taxonomy" id="1777139"/>
    <lineage>
        <taxon>Bacteria</taxon>
        <taxon>Pseudomonadati</taxon>
        <taxon>Pseudomonadota</taxon>
        <taxon>Betaproteobacteria</taxon>
        <taxon>Burkholderiales</taxon>
        <taxon>Burkholderiaceae</taxon>
        <taxon>Caballeronia</taxon>
    </lineage>
</organism>